<accession>A0A839GPC5</accession>
<sequence length="127" mass="13713">MKGIALIAHDGKKAEMVAFIKDHLEIFNNVKLVATGTTGQYVQQTGLKVKKLLSGPKGGDAQIASLVAEGKLQAVIFFRDPLGKHPHEPDVQMLMRLCDLHNVALATNPSTARLLVKGLESEFGVVK</sequence>
<comment type="function">
    <text evidence="2">Catalyzes the formation of methylglyoxal from dihydroxyacetone phosphate.</text>
</comment>
<comment type="catalytic activity">
    <reaction evidence="2">
        <text>dihydroxyacetone phosphate = methylglyoxal + phosphate</text>
        <dbReference type="Rhea" id="RHEA:17937"/>
        <dbReference type="ChEBI" id="CHEBI:17158"/>
        <dbReference type="ChEBI" id="CHEBI:43474"/>
        <dbReference type="ChEBI" id="CHEBI:57642"/>
        <dbReference type="EC" id="4.2.3.3"/>
    </reaction>
</comment>
<name>A0A839GPC5_9BACT</name>
<evidence type="ECO:0000313" key="5">
    <source>
        <dbReference type="EMBL" id="MBA9077385.1"/>
    </source>
</evidence>
<feature type="binding site" evidence="2">
    <location>
        <begin position="35"/>
        <end position="38"/>
    </location>
    <ligand>
        <name>substrate</name>
    </ligand>
</feature>
<evidence type="ECO:0000259" key="4">
    <source>
        <dbReference type="PROSITE" id="PS51855"/>
    </source>
</evidence>
<dbReference type="SUPFAM" id="SSF52335">
    <property type="entry name" value="Methylglyoxal synthase-like"/>
    <property type="match status" value="1"/>
</dbReference>
<dbReference type="HAMAP" id="MF_00549">
    <property type="entry name" value="Methylglyoxal_synth"/>
    <property type="match status" value="1"/>
</dbReference>
<evidence type="ECO:0000313" key="6">
    <source>
        <dbReference type="Proteomes" id="UP000563094"/>
    </source>
</evidence>
<feature type="domain" description="MGS-like" evidence="4">
    <location>
        <begin position="1"/>
        <end position="127"/>
    </location>
</feature>
<dbReference type="PIRSF" id="PIRSF006614">
    <property type="entry name" value="Methylglyox_syn"/>
    <property type="match status" value="1"/>
</dbReference>
<evidence type="ECO:0000256" key="1">
    <source>
        <dbReference type="ARBA" id="ARBA00006287"/>
    </source>
</evidence>
<feature type="binding site" evidence="2">
    <location>
        <position position="87"/>
    </location>
    <ligand>
        <name>substrate</name>
    </ligand>
</feature>
<dbReference type="EC" id="4.2.3.3" evidence="2"/>
<dbReference type="CDD" id="cd01422">
    <property type="entry name" value="MGS"/>
    <property type="match status" value="1"/>
</dbReference>
<dbReference type="Pfam" id="PF02142">
    <property type="entry name" value="MGS"/>
    <property type="match status" value="1"/>
</dbReference>
<dbReference type="Proteomes" id="UP000563094">
    <property type="component" value="Unassembled WGS sequence"/>
</dbReference>
<feature type="active site" description="Proton donor/acceptor" evidence="2 3">
    <location>
        <position position="60"/>
    </location>
</feature>
<dbReference type="SMART" id="SM00851">
    <property type="entry name" value="MGS"/>
    <property type="match status" value="1"/>
</dbReference>
<comment type="similarity">
    <text evidence="1 2">Belongs to the methylglyoxal synthase family.</text>
</comment>
<organism evidence="5 6">
    <name type="scientific">Rufibacter quisquiliarum</name>
    <dbReference type="NCBI Taxonomy" id="1549639"/>
    <lineage>
        <taxon>Bacteria</taxon>
        <taxon>Pseudomonadati</taxon>
        <taxon>Bacteroidota</taxon>
        <taxon>Cytophagia</taxon>
        <taxon>Cytophagales</taxon>
        <taxon>Hymenobacteraceae</taxon>
        <taxon>Rufibacter</taxon>
    </lineage>
</organism>
<evidence type="ECO:0000256" key="3">
    <source>
        <dbReference type="PIRSR" id="PIRSR006614-1"/>
    </source>
</evidence>
<dbReference type="GO" id="GO:0008929">
    <property type="term" value="F:methylglyoxal synthase activity"/>
    <property type="evidence" value="ECO:0007669"/>
    <property type="project" value="UniProtKB-UniRule"/>
</dbReference>
<gene>
    <name evidence="2" type="primary">mgsA</name>
    <name evidence="5" type="ORF">FHS90_002098</name>
</gene>
<feature type="binding site" evidence="2">
    <location>
        <position position="13"/>
    </location>
    <ligand>
        <name>substrate</name>
    </ligand>
</feature>
<dbReference type="InterPro" id="IPR036914">
    <property type="entry name" value="MGS-like_dom_sf"/>
</dbReference>
<feature type="binding site" evidence="2">
    <location>
        <position position="9"/>
    </location>
    <ligand>
        <name>substrate</name>
    </ligand>
</feature>
<dbReference type="EMBL" id="JACJIQ010000007">
    <property type="protein sequence ID" value="MBA9077385.1"/>
    <property type="molecule type" value="Genomic_DNA"/>
</dbReference>
<protein>
    <recommendedName>
        <fullName evidence="2">Methylglyoxal synthase</fullName>
        <shortName evidence="2">MGS</shortName>
        <ecNumber evidence="2">4.2.3.3</ecNumber>
    </recommendedName>
</protein>
<reference evidence="5 6" key="1">
    <citation type="submission" date="2020-08" db="EMBL/GenBank/DDBJ databases">
        <title>Genomic Encyclopedia of Type Strains, Phase IV (KMG-IV): sequencing the most valuable type-strain genomes for metagenomic binning, comparative biology and taxonomic classification.</title>
        <authorList>
            <person name="Goeker M."/>
        </authorList>
    </citation>
    <scope>NUCLEOTIDE SEQUENCE [LARGE SCALE GENOMIC DNA]</scope>
    <source>
        <strain evidence="5 6">DSM 29854</strain>
    </source>
</reference>
<dbReference type="InterPro" id="IPR004363">
    <property type="entry name" value="Methylgl_synth"/>
</dbReference>
<dbReference type="PANTHER" id="PTHR30492">
    <property type="entry name" value="METHYLGLYOXAL SYNTHASE"/>
    <property type="match status" value="1"/>
</dbReference>
<dbReference type="PANTHER" id="PTHR30492:SF0">
    <property type="entry name" value="METHYLGLYOXAL SYNTHASE"/>
    <property type="match status" value="1"/>
</dbReference>
<dbReference type="Gene3D" id="3.40.50.1380">
    <property type="entry name" value="Methylglyoxal synthase-like domain"/>
    <property type="match status" value="1"/>
</dbReference>
<dbReference type="AlphaFoldDB" id="A0A839GPC5"/>
<dbReference type="NCBIfam" id="NF003559">
    <property type="entry name" value="PRK05234.1"/>
    <property type="match status" value="1"/>
</dbReference>
<proteinExistence type="inferred from homology"/>
<comment type="caution">
    <text evidence="5">The sequence shown here is derived from an EMBL/GenBank/DDBJ whole genome shotgun (WGS) entry which is preliminary data.</text>
</comment>
<dbReference type="InterPro" id="IPR011607">
    <property type="entry name" value="MGS-like_dom"/>
</dbReference>
<keyword evidence="6" id="KW-1185">Reference proteome</keyword>
<dbReference type="PROSITE" id="PS51855">
    <property type="entry name" value="MGS"/>
    <property type="match status" value="1"/>
</dbReference>
<dbReference type="GO" id="GO:0019242">
    <property type="term" value="P:methylglyoxal biosynthetic process"/>
    <property type="evidence" value="ECO:0007669"/>
    <property type="project" value="UniProtKB-UniRule"/>
</dbReference>
<dbReference type="RefSeq" id="WP_066835463.1">
    <property type="nucleotide sequence ID" value="NZ_JACJIQ010000007.1"/>
</dbReference>
<feature type="binding site" evidence="2">
    <location>
        <begin position="54"/>
        <end position="55"/>
    </location>
    <ligand>
        <name>substrate</name>
    </ligand>
</feature>
<dbReference type="GO" id="GO:0005829">
    <property type="term" value="C:cytosol"/>
    <property type="evidence" value="ECO:0007669"/>
    <property type="project" value="TreeGrafter"/>
</dbReference>
<dbReference type="NCBIfam" id="TIGR00160">
    <property type="entry name" value="MGSA"/>
    <property type="match status" value="1"/>
</dbReference>
<keyword evidence="2 5" id="KW-0456">Lyase</keyword>
<evidence type="ECO:0000256" key="2">
    <source>
        <dbReference type="HAMAP-Rule" id="MF_00549"/>
    </source>
</evidence>